<dbReference type="EMBL" id="JANBOI010000458">
    <property type="protein sequence ID" value="KAJ1730414.1"/>
    <property type="molecule type" value="Genomic_DNA"/>
</dbReference>
<dbReference type="InterPro" id="IPR023753">
    <property type="entry name" value="FAD/NAD-binding_dom"/>
</dbReference>
<protein>
    <recommendedName>
        <fullName evidence="6">FAD/NAD(P)-binding domain-containing protein</fullName>
    </recommendedName>
</protein>
<evidence type="ECO:0000259" key="6">
    <source>
        <dbReference type="Pfam" id="PF07992"/>
    </source>
</evidence>
<dbReference type="Pfam" id="PF07992">
    <property type="entry name" value="Pyr_redox_2"/>
    <property type="match status" value="1"/>
</dbReference>
<evidence type="ECO:0000256" key="3">
    <source>
        <dbReference type="ARBA" id="ARBA00022827"/>
    </source>
</evidence>
<dbReference type="PRINTS" id="PR00469">
    <property type="entry name" value="PNDRDTASEII"/>
</dbReference>
<feature type="region of interest" description="Disordered" evidence="5">
    <location>
        <begin position="1"/>
        <end position="32"/>
    </location>
</feature>
<dbReference type="PANTHER" id="PTHR43735:SF3">
    <property type="entry name" value="FERROPTOSIS SUPPRESSOR PROTEIN 1"/>
    <property type="match status" value="1"/>
</dbReference>
<feature type="compositionally biased region" description="Low complexity" evidence="5">
    <location>
        <begin position="459"/>
        <end position="469"/>
    </location>
</feature>
<reference evidence="7" key="1">
    <citation type="submission" date="2022-07" db="EMBL/GenBank/DDBJ databases">
        <title>Phylogenomic reconstructions and comparative analyses of Kickxellomycotina fungi.</title>
        <authorList>
            <person name="Reynolds N.K."/>
            <person name="Stajich J.E."/>
            <person name="Barry K."/>
            <person name="Grigoriev I.V."/>
            <person name="Crous P."/>
            <person name="Smith M.E."/>
        </authorList>
    </citation>
    <scope>NUCLEOTIDE SEQUENCE</scope>
    <source>
        <strain evidence="7">BCRC 34381</strain>
    </source>
</reference>
<feature type="compositionally biased region" description="Basic residues" evidence="5">
    <location>
        <begin position="7"/>
        <end position="17"/>
    </location>
</feature>
<feature type="region of interest" description="Disordered" evidence="5">
    <location>
        <begin position="513"/>
        <end position="535"/>
    </location>
</feature>
<dbReference type="GO" id="GO:0005737">
    <property type="term" value="C:cytoplasm"/>
    <property type="evidence" value="ECO:0007669"/>
    <property type="project" value="TreeGrafter"/>
</dbReference>
<feature type="domain" description="FAD/NAD(P)-binding" evidence="6">
    <location>
        <begin position="48"/>
        <end position="350"/>
    </location>
</feature>
<dbReference type="GO" id="GO:0004174">
    <property type="term" value="F:electron-transferring-flavoprotein dehydrogenase activity"/>
    <property type="evidence" value="ECO:0007669"/>
    <property type="project" value="TreeGrafter"/>
</dbReference>
<evidence type="ECO:0000256" key="4">
    <source>
        <dbReference type="ARBA" id="ARBA00023002"/>
    </source>
</evidence>
<dbReference type="SUPFAM" id="SSF51905">
    <property type="entry name" value="FAD/NAD(P)-binding domain"/>
    <property type="match status" value="2"/>
</dbReference>
<feature type="compositionally biased region" description="Polar residues" evidence="5">
    <location>
        <begin position="19"/>
        <end position="32"/>
    </location>
</feature>
<organism evidence="7 8">
    <name type="scientific">Coemansia biformis</name>
    <dbReference type="NCBI Taxonomy" id="1286918"/>
    <lineage>
        <taxon>Eukaryota</taxon>
        <taxon>Fungi</taxon>
        <taxon>Fungi incertae sedis</taxon>
        <taxon>Zoopagomycota</taxon>
        <taxon>Kickxellomycotina</taxon>
        <taxon>Kickxellomycetes</taxon>
        <taxon>Kickxellales</taxon>
        <taxon>Kickxellaceae</taxon>
        <taxon>Coemansia</taxon>
    </lineage>
</organism>
<evidence type="ECO:0000313" key="7">
    <source>
        <dbReference type="EMBL" id="KAJ1730414.1"/>
    </source>
</evidence>
<keyword evidence="8" id="KW-1185">Reference proteome</keyword>
<evidence type="ECO:0000256" key="1">
    <source>
        <dbReference type="ARBA" id="ARBA00006442"/>
    </source>
</evidence>
<keyword evidence="2" id="KW-0285">Flavoprotein</keyword>
<dbReference type="Gene3D" id="3.50.50.100">
    <property type="match status" value="1"/>
</dbReference>
<feature type="compositionally biased region" description="Polar residues" evidence="5">
    <location>
        <begin position="654"/>
        <end position="673"/>
    </location>
</feature>
<sequence>MSTPRHLQPHQHSRRRTTLTEQQASRHYSGFESTDLPNMNIARTSKSFHVVIIGGSFAGIRAAKDLEELLPSRMVTITVVEKRDRYFYNLGALRSVAKRELIDLVWLPYDNIFRYPHNTVIQGEVASVHPNSIILKDGHKMDFDSLLVATGSIYPNPCKVEGTSHEQGKAEQLRYFDMVQTAESILIIGGGPTGVGLAAEIATAYPKKTITLVHSGPRLLSTHHTSNSMSRKAHKKLQSLGIRIFLNERMMIPEDEPLANALESRWLKTSRGRNVFSNLQFLCNGITFNTSFMDTLDPVSKHKIIDSRTGQICVLPTMQINHPELPWIFSAGDVCDTTGEKQAYRADSQGGHVAQCMARMAQTWYEGNSRWFDTPLKHWRDPAQYMSVPLGPDAGVTDTPWIVLGDLPTRIMKSRELFLARRYKEFNLEYPGLRKASRGSISTGSSAADTASPKERSAKPAAPSASASPDMSNHSHAFSKAFANVALADTSHLDDQFESDRISLSRPSLHPTVAISMSPSPNATSNSGSEAGAGTIGSGYPYYDFRHRERTVPGHGSDSSDDGSSDEEGGIIRGPCSPTNIYIHAAACTNCGHVNYSQTTFTSSVVPSVASSSASIGTATSRPPRIRDMSSALRIGPVIPRQPKVTVSPPPPSQRSANPSSPLANGSSGSTATIHLEQYRQASVGAVSH</sequence>
<comment type="caution">
    <text evidence="7">The sequence shown here is derived from an EMBL/GenBank/DDBJ whole genome shotgun (WGS) entry which is preliminary data.</text>
</comment>
<feature type="compositionally biased region" description="Polar residues" evidence="5">
    <location>
        <begin position="515"/>
        <end position="529"/>
    </location>
</feature>
<feature type="compositionally biased region" description="Polar residues" evidence="5">
    <location>
        <begin position="439"/>
        <end position="449"/>
    </location>
</feature>
<keyword evidence="3" id="KW-0274">FAD</keyword>
<keyword evidence="4" id="KW-0560">Oxidoreductase</keyword>
<dbReference type="GO" id="GO:0050660">
    <property type="term" value="F:flavin adenine dinucleotide binding"/>
    <property type="evidence" value="ECO:0007669"/>
    <property type="project" value="TreeGrafter"/>
</dbReference>
<accession>A0A9W7YCX2</accession>
<evidence type="ECO:0000313" key="8">
    <source>
        <dbReference type="Proteomes" id="UP001143981"/>
    </source>
</evidence>
<dbReference type="Proteomes" id="UP001143981">
    <property type="component" value="Unassembled WGS sequence"/>
</dbReference>
<feature type="region of interest" description="Disordered" evidence="5">
    <location>
        <begin position="436"/>
        <end position="474"/>
    </location>
</feature>
<evidence type="ECO:0000256" key="2">
    <source>
        <dbReference type="ARBA" id="ARBA00022630"/>
    </source>
</evidence>
<feature type="region of interest" description="Disordered" evidence="5">
    <location>
        <begin position="549"/>
        <end position="572"/>
    </location>
</feature>
<proteinExistence type="inferred from homology"/>
<name>A0A9W7YCX2_9FUNG</name>
<feature type="compositionally biased region" description="Acidic residues" evidence="5">
    <location>
        <begin position="559"/>
        <end position="569"/>
    </location>
</feature>
<dbReference type="InterPro" id="IPR036188">
    <property type="entry name" value="FAD/NAD-bd_sf"/>
</dbReference>
<dbReference type="AlphaFoldDB" id="A0A9W7YCX2"/>
<gene>
    <name evidence="7" type="ORF">LPJ61_003020</name>
</gene>
<dbReference type="OrthoDB" id="202203at2759"/>
<comment type="similarity">
    <text evidence="1">Belongs to the FAD-dependent oxidoreductase family.</text>
</comment>
<evidence type="ECO:0000256" key="5">
    <source>
        <dbReference type="SAM" id="MobiDB-lite"/>
    </source>
</evidence>
<feature type="region of interest" description="Disordered" evidence="5">
    <location>
        <begin position="607"/>
        <end position="689"/>
    </location>
</feature>
<feature type="compositionally biased region" description="Low complexity" evidence="5">
    <location>
        <begin position="607"/>
        <end position="621"/>
    </location>
</feature>
<dbReference type="PANTHER" id="PTHR43735">
    <property type="entry name" value="APOPTOSIS-INDUCING FACTOR 1"/>
    <property type="match status" value="1"/>
</dbReference>
<dbReference type="PRINTS" id="PR00368">
    <property type="entry name" value="FADPNR"/>
</dbReference>